<accession>A0A6V7H6N0</accession>
<sequence length="121" mass="13742">TSSRLIDRPTNFNLGKFPARGAWKPARHMQIALIYTVYLETVVWPARLERERERERFGGPGGRARASIATLCEHVPCSPMICDCACLATTLATTCVLHRRTCVPARANQPCLQPFRYERRL</sequence>
<evidence type="ECO:0000313" key="2">
    <source>
        <dbReference type="Proteomes" id="UP000752696"/>
    </source>
</evidence>
<comment type="caution">
    <text evidence="1">The sequence shown here is derived from an EMBL/GenBank/DDBJ whole genome shotgun (WGS) entry which is preliminary data.</text>
</comment>
<reference evidence="1" key="1">
    <citation type="submission" date="2020-07" db="EMBL/GenBank/DDBJ databases">
        <authorList>
            <person name="Nazaruddin N."/>
        </authorList>
    </citation>
    <scope>NUCLEOTIDE SEQUENCE</scope>
</reference>
<organism evidence="1 2">
    <name type="scientific">Heterotrigona itama</name>
    <dbReference type="NCBI Taxonomy" id="395501"/>
    <lineage>
        <taxon>Eukaryota</taxon>
        <taxon>Metazoa</taxon>
        <taxon>Ecdysozoa</taxon>
        <taxon>Arthropoda</taxon>
        <taxon>Hexapoda</taxon>
        <taxon>Insecta</taxon>
        <taxon>Pterygota</taxon>
        <taxon>Neoptera</taxon>
        <taxon>Endopterygota</taxon>
        <taxon>Hymenoptera</taxon>
        <taxon>Apocrita</taxon>
        <taxon>Aculeata</taxon>
        <taxon>Apoidea</taxon>
        <taxon>Anthophila</taxon>
        <taxon>Apidae</taxon>
        <taxon>Heterotrigona</taxon>
    </lineage>
</organism>
<dbReference type="EMBL" id="CAJDYZ010007330">
    <property type="protein sequence ID" value="CAD1474214.1"/>
    <property type="molecule type" value="Genomic_DNA"/>
</dbReference>
<dbReference type="Proteomes" id="UP000752696">
    <property type="component" value="Unassembled WGS sequence"/>
</dbReference>
<feature type="non-terminal residue" evidence="1">
    <location>
        <position position="1"/>
    </location>
</feature>
<name>A0A6V7H6N0_9HYME</name>
<gene>
    <name evidence="1" type="ORF">MHI_LOCUS455588</name>
</gene>
<protein>
    <submittedName>
        <fullName evidence="1">Uncharacterized protein</fullName>
    </submittedName>
</protein>
<dbReference type="AlphaFoldDB" id="A0A6V7H6N0"/>
<evidence type="ECO:0000313" key="1">
    <source>
        <dbReference type="EMBL" id="CAD1474214.1"/>
    </source>
</evidence>
<proteinExistence type="predicted"/>
<keyword evidence="2" id="KW-1185">Reference proteome</keyword>